<dbReference type="GO" id="GO:0003676">
    <property type="term" value="F:nucleic acid binding"/>
    <property type="evidence" value="ECO:0007669"/>
    <property type="project" value="InterPro"/>
</dbReference>
<dbReference type="EnsemblMetazoa" id="XM_012198860.1">
    <property type="protein sequence ID" value="XP_012054250.1"/>
    <property type="gene ID" value="LOC105617291"/>
</dbReference>
<dbReference type="SMART" id="SM00733">
    <property type="entry name" value="Mterf"/>
    <property type="match status" value="6"/>
</dbReference>
<dbReference type="GO" id="GO:0061668">
    <property type="term" value="P:mitochondrial ribosome assembly"/>
    <property type="evidence" value="ECO:0007669"/>
    <property type="project" value="TreeGrafter"/>
</dbReference>
<dbReference type="InterPro" id="IPR003690">
    <property type="entry name" value="MTERF"/>
</dbReference>
<evidence type="ECO:0000256" key="2">
    <source>
        <dbReference type="ARBA" id="ARBA00022946"/>
    </source>
</evidence>
<keyword evidence="2" id="KW-0809">Transit peptide</keyword>
<dbReference type="Proteomes" id="UP000005205">
    <property type="component" value="Unassembled WGS sequence"/>
</dbReference>
<dbReference type="EMBL" id="ADTU01001412">
    <property type="status" value="NOT_ANNOTATED_CDS"/>
    <property type="molecule type" value="Genomic_DNA"/>
</dbReference>
<dbReference type="GO" id="GO:0006390">
    <property type="term" value="P:mitochondrial transcription"/>
    <property type="evidence" value="ECO:0007669"/>
    <property type="project" value="TreeGrafter"/>
</dbReference>
<dbReference type="InterPro" id="IPR038538">
    <property type="entry name" value="MTERF_sf"/>
</dbReference>
<evidence type="ECO:0000256" key="1">
    <source>
        <dbReference type="ARBA" id="ARBA00007692"/>
    </source>
</evidence>
<dbReference type="STRING" id="12957.A0A158N9P2"/>
<evidence type="ECO:0000313" key="4">
    <source>
        <dbReference type="Proteomes" id="UP000005205"/>
    </source>
</evidence>
<dbReference type="eggNOG" id="KOG1267">
    <property type="taxonomic scope" value="Eukaryota"/>
</dbReference>
<evidence type="ECO:0000313" key="3">
    <source>
        <dbReference type="EnsemblMetazoa" id="XP_012054250.1"/>
    </source>
</evidence>
<dbReference type="PANTHER" id="PTHR13068">
    <property type="entry name" value="CGI-12 PROTEIN-RELATED"/>
    <property type="match status" value="1"/>
</dbReference>
<dbReference type="AlphaFoldDB" id="A0A158N9P2"/>
<name>A0A158N9P2_ATTCE</name>
<sequence>MFQRCCSLVLTARPVAVDLIRFVSRSGGSRQCVSRKLERDVERASSKSSVLSESPKTDENYALELNLNNNANIAREDYLDDSDIKLPHPLDICTEDLSDIGPPLTPTFSFAKYANKSCTIRKLVDLGVSLYKFETKEGMVEYILNLDFDRDVKPYIRFLHDCGVPMDYLGTFITKNPNIFKEDMDDLHTRIRYLRAHNFNVLMIKTIICKNPNWLSFSTKDIDGRLGYFQSNFKLHGNEVRNLTVKGPKVVTFRMIHLMENTFSIREEMGFDQMQVKKLLLTLPRLWSKNRDRLLSTFDYAHNEMQLQHDFIVRMPHILLCRKTRLQQRHLFLVEMKKAQYNPSKPIRNENSRRRNCLFDHVAKPSWRLLDIVILQCIEKFRLYDASSTWRSLPTRTNLFR</sequence>
<evidence type="ECO:0008006" key="5">
    <source>
        <dbReference type="Google" id="ProtNLM"/>
    </source>
</evidence>
<dbReference type="InParanoid" id="A0A158N9P2"/>
<dbReference type="Gene3D" id="1.25.70.10">
    <property type="entry name" value="Transcription termination factor 3, mitochondrial"/>
    <property type="match status" value="1"/>
</dbReference>
<dbReference type="KEGG" id="acep:105617291"/>
<dbReference type="OrthoDB" id="637682at2759"/>
<proteinExistence type="inferred from homology"/>
<dbReference type="FunCoup" id="A0A158N9P2">
    <property type="interactions" value="1270"/>
</dbReference>
<dbReference type="Pfam" id="PF02536">
    <property type="entry name" value="mTERF"/>
    <property type="match status" value="1"/>
</dbReference>
<protein>
    <recommendedName>
        <fullName evidence="5">mTERF domain-containing protein 1, mitochondrial</fullName>
    </recommendedName>
</protein>
<gene>
    <name evidence="3" type="primary">105617291</name>
</gene>
<accession>A0A158N9P2</accession>
<comment type="similarity">
    <text evidence="1">Belongs to the mTERF family.</text>
</comment>
<organism evidence="3 4">
    <name type="scientific">Atta cephalotes</name>
    <name type="common">Leafcutter ant</name>
    <dbReference type="NCBI Taxonomy" id="12957"/>
    <lineage>
        <taxon>Eukaryota</taxon>
        <taxon>Metazoa</taxon>
        <taxon>Ecdysozoa</taxon>
        <taxon>Arthropoda</taxon>
        <taxon>Hexapoda</taxon>
        <taxon>Insecta</taxon>
        <taxon>Pterygota</taxon>
        <taxon>Neoptera</taxon>
        <taxon>Endopterygota</taxon>
        <taxon>Hymenoptera</taxon>
        <taxon>Apocrita</taxon>
        <taxon>Aculeata</taxon>
        <taxon>Formicoidea</taxon>
        <taxon>Formicidae</taxon>
        <taxon>Myrmicinae</taxon>
        <taxon>Atta</taxon>
    </lineage>
</organism>
<keyword evidence="4" id="KW-1185">Reference proteome</keyword>
<reference evidence="3" key="2">
    <citation type="submission" date="2016-04" db="UniProtKB">
        <authorList>
            <consortium name="EnsemblMetazoa"/>
        </authorList>
    </citation>
    <scope>IDENTIFICATION</scope>
</reference>
<dbReference type="PANTHER" id="PTHR13068:SF112">
    <property type="entry name" value="TRANSCRIPTION TERMINATION FACTOR 3, MITOCHONDRIAL"/>
    <property type="match status" value="1"/>
</dbReference>
<dbReference type="GO" id="GO:0005739">
    <property type="term" value="C:mitochondrion"/>
    <property type="evidence" value="ECO:0007669"/>
    <property type="project" value="TreeGrafter"/>
</dbReference>
<reference evidence="4" key="1">
    <citation type="journal article" date="2011" name="PLoS Genet.">
        <title>The genome sequence of the leaf-cutter ant Atta cephalotes reveals insights into its obligate symbiotic lifestyle.</title>
        <authorList>
            <person name="Suen G."/>
            <person name="Teiling C."/>
            <person name="Li L."/>
            <person name="Holt C."/>
            <person name="Abouheif E."/>
            <person name="Bornberg-Bauer E."/>
            <person name="Bouffard P."/>
            <person name="Caldera E.J."/>
            <person name="Cash E."/>
            <person name="Cavanaugh A."/>
            <person name="Denas O."/>
            <person name="Elhaik E."/>
            <person name="Fave M.J."/>
            <person name="Gadau J."/>
            <person name="Gibson J.D."/>
            <person name="Graur D."/>
            <person name="Grubbs K.J."/>
            <person name="Hagen D.E."/>
            <person name="Harkins T.T."/>
            <person name="Helmkampf M."/>
            <person name="Hu H."/>
            <person name="Johnson B.R."/>
            <person name="Kim J."/>
            <person name="Marsh S.E."/>
            <person name="Moeller J.A."/>
            <person name="Munoz-Torres M.C."/>
            <person name="Murphy M.C."/>
            <person name="Naughton M.C."/>
            <person name="Nigam S."/>
            <person name="Overson R."/>
            <person name="Rajakumar R."/>
            <person name="Reese J.T."/>
            <person name="Scott J.J."/>
            <person name="Smith C.R."/>
            <person name="Tao S."/>
            <person name="Tsutsui N.D."/>
            <person name="Viljakainen L."/>
            <person name="Wissler L."/>
            <person name="Yandell M.D."/>
            <person name="Zimmer F."/>
            <person name="Taylor J."/>
            <person name="Slater S.C."/>
            <person name="Clifton S.W."/>
            <person name="Warren W.C."/>
            <person name="Elsik C.G."/>
            <person name="Smith C.D."/>
            <person name="Weinstock G.M."/>
            <person name="Gerardo N.M."/>
            <person name="Currie C.R."/>
        </authorList>
    </citation>
    <scope>NUCLEOTIDE SEQUENCE [LARGE SCALE GENOMIC DNA]</scope>
</reference>